<dbReference type="Pfam" id="PF13568">
    <property type="entry name" value="OMP_b-brl_2"/>
    <property type="match status" value="1"/>
</dbReference>
<keyword evidence="4" id="KW-1185">Reference proteome</keyword>
<sequence length="233" mass="26215">MKNFFLLLLALLPVAWLGAQPESDVWFYGFKAGVNRHQIQDVSTTIIPEVFPTETYTTEMVPALGFTGGVTLYHRFYDSRFAVQPEILFSSRSSDFNYTDIRDLEYSIRFGYQYVSLGGVIKLYPAAGINFGVGAQAAFNVATDQLKYTSNMPELGPDLQIQQSLREVLIGSNDINLLFQAGYDFNFGLMLEARYILGLSDVLETRANGFNFIENSNRSSGFQITLGWLIEFP</sequence>
<dbReference type="InParanoid" id="A0A1H9GRJ1"/>
<keyword evidence="1" id="KW-0732">Signal</keyword>
<dbReference type="EMBL" id="FOFB01000011">
    <property type="protein sequence ID" value="SEQ52695.1"/>
    <property type="molecule type" value="Genomic_DNA"/>
</dbReference>
<dbReference type="OrthoDB" id="1491615at2"/>
<name>A0A1H9GRJ1_9BACT</name>
<organism evidence="3 4">
    <name type="scientific">Neolewinella agarilytica</name>
    <dbReference type="NCBI Taxonomy" id="478744"/>
    <lineage>
        <taxon>Bacteria</taxon>
        <taxon>Pseudomonadati</taxon>
        <taxon>Bacteroidota</taxon>
        <taxon>Saprospiria</taxon>
        <taxon>Saprospirales</taxon>
        <taxon>Lewinellaceae</taxon>
        <taxon>Neolewinella</taxon>
    </lineage>
</organism>
<proteinExistence type="predicted"/>
<feature type="signal peptide" evidence="1">
    <location>
        <begin position="1"/>
        <end position="19"/>
    </location>
</feature>
<feature type="chain" id="PRO_5011554342" evidence="1">
    <location>
        <begin position="20"/>
        <end position="233"/>
    </location>
</feature>
<dbReference type="InterPro" id="IPR025665">
    <property type="entry name" value="Beta-barrel_OMP_2"/>
</dbReference>
<accession>A0A1H9GRJ1</accession>
<evidence type="ECO:0000313" key="4">
    <source>
        <dbReference type="Proteomes" id="UP000199021"/>
    </source>
</evidence>
<evidence type="ECO:0000256" key="1">
    <source>
        <dbReference type="SAM" id="SignalP"/>
    </source>
</evidence>
<evidence type="ECO:0000259" key="2">
    <source>
        <dbReference type="Pfam" id="PF13568"/>
    </source>
</evidence>
<protein>
    <submittedName>
        <fullName evidence="3">Outer membrane protein beta-barrel domain-containing protein</fullName>
    </submittedName>
</protein>
<dbReference type="AlphaFoldDB" id="A0A1H9GRJ1"/>
<reference evidence="4" key="1">
    <citation type="submission" date="2016-10" db="EMBL/GenBank/DDBJ databases">
        <authorList>
            <person name="Varghese N."/>
            <person name="Submissions S."/>
        </authorList>
    </citation>
    <scope>NUCLEOTIDE SEQUENCE [LARGE SCALE GENOMIC DNA]</scope>
    <source>
        <strain evidence="4">DSM 24740</strain>
    </source>
</reference>
<evidence type="ECO:0000313" key="3">
    <source>
        <dbReference type="EMBL" id="SEQ52695.1"/>
    </source>
</evidence>
<dbReference type="RefSeq" id="WP_090168426.1">
    <property type="nucleotide sequence ID" value="NZ_FOFB01000011.1"/>
</dbReference>
<dbReference type="STRING" id="478744.SAMN05444359_11178"/>
<feature type="domain" description="Outer membrane protein beta-barrel" evidence="2">
    <location>
        <begin position="19"/>
        <end position="203"/>
    </location>
</feature>
<dbReference type="Proteomes" id="UP000199021">
    <property type="component" value="Unassembled WGS sequence"/>
</dbReference>
<gene>
    <name evidence="3" type="ORF">SAMN05444359_11178</name>
</gene>